<evidence type="ECO:0000259" key="9">
    <source>
        <dbReference type="SMART" id="SM00829"/>
    </source>
</evidence>
<dbReference type="EMBL" id="JBBPIX010000014">
    <property type="protein sequence ID" value="MEK6466512.1"/>
    <property type="molecule type" value="Genomic_DNA"/>
</dbReference>
<dbReference type="SMART" id="SM00829">
    <property type="entry name" value="PKS_ER"/>
    <property type="match status" value="1"/>
</dbReference>
<accession>A0ABU9AKW9</accession>
<gene>
    <name evidence="10" type="ORF">WG925_22440</name>
</gene>
<evidence type="ECO:0000256" key="2">
    <source>
        <dbReference type="ARBA" id="ARBA00008072"/>
    </source>
</evidence>
<comment type="cofactor">
    <cofactor evidence="1">
        <name>Zn(2+)</name>
        <dbReference type="ChEBI" id="CHEBI:29105"/>
    </cofactor>
</comment>
<dbReference type="InterPro" id="IPR020843">
    <property type="entry name" value="ER"/>
</dbReference>
<dbReference type="Gene3D" id="3.90.180.10">
    <property type="entry name" value="Medium-chain alcohol dehydrogenases, catalytic domain"/>
    <property type="match status" value="1"/>
</dbReference>
<dbReference type="SUPFAM" id="SSF51735">
    <property type="entry name" value="NAD(P)-binding Rossmann-fold domains"/>
    <property type="match status" value="1"/>
</dbReference>
<evidence type="ECO:0000256" key="5">
    <source>
        <dbReference type="ARBA" id="ARBA00022833"/>
    </source>
</evidence>
<sequence length="352" mass="36676">MTGDMHAIRLDEFGGPEVLRPQRVPVPEPGPGQVLVAVAYCGVCRHDLLTRRGAFPRALRPLTLGHQVSGRVAATGSSSEGLSVGDRVMTMIYTGCGGCPPCREGTEALCAVRTAQFLGEDRDGGYAEYVLVETRATIPLPDEVGLAQAAIATCTLGTAQHALHGRAALRAGETVVITGAGGGVGLHAVSIAKAAGAVVVGVVSGKHAAERVRELGADEVVVDPDRRFAREARRRLGRQADVVLDIVGAPTLRESLHAVRPGGRVVVLGNVEGREVSIPPAYLILKEISLLGTKSCSVPEMRTVLSGLARGELAADITGIVPLDRARAVHERMEAGENVGRIVLEVSGEAAS</sequence>
<dbReference type="RefSeq" id="WP_346107886.1">
    <property type="nucleotide sequence ID" value="NZ_BAAAOD010000079.1"/>
</dbReference>
<evidence type="ECO:0000256" key="8">
    <source>
        <dbReference type="ARBA" id="ARBA00049243"/>
    </source>
</evidence>
<dbReference type="SUPFAM" id="SSF50129">
    <property type="entry name" value="GroES-like"/>
    <property type="match status" value="1"/>
</dbReference>
<evidence type="ECO:0000256" key="4">
    <source>
        <dbReference type="ARBA" id="ARBA00022723"/>
    </source>
</evidence>
<evidence type="ECO:0000256" key="6">
    <source>
        <dbReference type="ARBA" id="ARBA00023002"/>
    </source>
</evidence>
<organism evidence="10 11">
    <name type="scientific">Pseudonocardia alni subsp. carboxydivorans</name>
    <dbReference type="NCBI Taxonomy" id="415010"/>
    <lineage>
        <taxon>Bacteria</taxon>
        <taxon>Bacillati</taxon>
        <taxon>Actinomycetota</taxon>
        <taxon>Actinomycetes</taxon>
        <taxon>Pseudonocardiales</taxon>
        <taxon>Pseudonocardiaceae</taxon>
        <taxon>Pseudonocardia</taxon>
    </lineage>
</organism>
<dbReference type="PANTHER" id="PTHR42940">
    <property type="entry name" value="ALCOHOL DEHYDROGENASE 1-RELATED"/>
    <property type="match status" value="1"/>
</dbReference>
<evidence type="ECO:0000256" key="1">
    <source>
        <dbReference type="ARBA" id="ARBA00001947"/>
    </source>
</evidence>
<feature type="domain" description="Enoyl reductase (ER)" evidence="9">
    <location>
        <begin position="14"/>
        <end position="344"/>
    </location>
</feature>
<dbReference type="InterPro" id="IPR013154">
    <property type="entry name" value="ADH-like_N"/>
</dbReference>
<comment type="caution">
    <text evidence="10">The sequence shown here is derived from an EMBL/GenBank/DDBJ whole genome shotgun (WGS) entry which is preliminary data.</text>
</comment>
<proteinExistence type="inferred from homology"/>
<comment type="catalytic activity">
    <reaction evidence="7">
        <text>a secondary alcohol + NAD(+) = a ketone + NADH + H(+)</text>
        <dbReference type="Rhea" id="RHEA:10740"/>
        <dbReference type="ChEBI" id="CHEBI:15378"/>
        <dbReference type="ChEBI" id="CHEBI:17087"/>
        <dbReference type="ChEBI" id="CHEBI:35681"/>
        <dbReference type="ChEBI" id="CHEBI:57540"/>
        <dbReference type="ChEBI" id="CHEBI:57945"/>
        <dbReference type="EC" id="1.1.1.1"/>
    </reaction>
</comment>
<reference evidence="10 11" key="1">
    <citation type="submission" date="2024-03" db="EMBL/GenBank/DDBJ databases">
        <title>Draft genome sequence of Pseudonocardia carboxydivorans JCM 14827.</title>
        <authorList>
            <person name="Duangmal K."/>
        </authorList>
    </citation>
    <scope>NUCLEOTIDE SEQUENCE [LARGE SCALE GENOMIC DNA]</scope>
    <source>
        <strain evidence="10 11">JCM 14827</strain>
    </source>
</reference>
<dbReference type="Proteomes" id="UP001367513">
    <property type="component" value="Unassembled WGS sequence"/>
</dbReference>
<dbReference type="Pfam" id="PF00107">
    <property type="entry name" value="ADH_zinc_N"/>
    <property type="match status" value="1"/>
</dbReference>
<name>A0ABU9AKW9_PSEA5</name>
<dbReference type="InterPro" id="IPR036291">
    <property type="entry name" value="NAD(P)-bd_dom_sf"/>
</dbReference>
<evidence type="ECO:0000313" key="11">
    <source>
        <dbReference type="Proteomes" id="UP001367513"/>
    </source>
</evidence>
<evidence type="ECO:0000313" key="10">
    <source>
        <dbReference type="EMBL" id="MEK6466512.1"/>
    </source>
</evidence>
<keyword evidence="6" id="KW-0560">Oxidoreductase</keyword>
<protein>
    <recommendedName>
        <fullName evidence="3">alcohol dehydrogenase</fullName>
        <ecNumber evidence="3">1.1.1.1</ecNumber>
    </recommendedName>
</protein>
<evidence type="ECO:0000256" key="3">
    <source>
        <dbReference type="ARBA" id="ARBA00013190"/>
    </source>
</evidence>
<dbReference type="EC" id="1.1.1.1" evidence="3"/>
<comment type="catalytic activity">
    <reaction evidence="8">
        <text>a primary alcohol + NAD(+) = an aldehyde + NADH + H(+)</text>
        <dbReference type="Rhea" id="RHEA:10736"/>
        <dbReference type="ChEBI" id="CHEBI:15378"/>
        <dbReference type="ChEBI" id="CHEBI:15734"/>
        <dbReference type="ChEBI" id="CHEBI:17478"/>
        <dbReference type="ChEBI" id="CHEBI:57540"/>
        <dbReference type="ChEBI" id="CHEBI:57945"/>
        <dbReference type="EC" id="1.1.1.1"/>
    </reaction>
</comment>
<dbReference type="PANTHER" id="PTHR42940:SF8">
    <property type="entry name" value="VACUOLAR PROTEIN SORTING-ASSOCIATED PROTEIN 11"/>
    <property type="match status" value="1"/>
</dbReference>
<keyword evidence="4" id="KW-0479">Metal-binding</keyword>
<dbReference type="InterPro" id="IPR013149">
    <property type="entry name" value="ADH-like_C"/>
</dbReference>
<keyword evidence="11" id="KW-1185">Reference proteome</keyword>
<keyword evidence="5" id="KW-0862">Zinc</keyword>
<evidence type="ECO:0000256" key="7">
    <source>
        <dbReference type="ARBA" id="ARBA00049164"/>
    </source>
</evidence>
<dbReference type="InterPro" id="IPR011032">
    <property type="entry name" value="GroES-like_sf"/>
</dbReference>
<comment type="similarity">
    <text evidence="2">Belongs to the zinc-containing alcohol dehydrogenase family.</text>
</comment>
<dbReference type="Pfam" id="PF08240">
    <property type="entry name" value="ADH_N"/>
    <property type="match status" value="1"/>
</dbReference>